<proteinExistence type="predicted"/>
<comment type="caution">
    <text evidence="1">The sequence shown here is derived from an EMBL/GenBank/DDBJ whole genome shotgun (WGS) entry which is preliminary data.</text>
</comment>
<gene>
    <name evidence="1" type="ORF">Godav_014946</name>
</gene>
<protein>
    <submittedName>
        <fullName evidence="1">Uncharacterized protein</fullName>
    </submittedName>
</protein>
<name>A0A7J8RMB5_GOSDV</name>
<evidence type="ECO:0000313" key="2">
    <source>
        <dbReference type="Proteomes" id="UP000593561"/>
    </source>
</evidence>
<sequence>YLDGNYNNCIDWIEDVFRELDNKATADFLTLLWNSWNDRNNMVFKGKMDAASCSIIDLMVDPRCKSLLSTSGCL</sequence>
<accession>A0A7J8RMB5</accession>
<keyword evidence="2" id="KW-1185">Reference proteome</keyword>
<feature type="non-terminal residue" evidence="1">
    <location>
        <position position="74"/>
    </location>
</feature>
<dbReference type="AlphaFoldDB" id="A0A7J8RMB5"/>
<reference evidence="1 2" key="1">
    <citation type="journal article" date="2019" name="Genome Biol. Evol.">
        <title>Insights into the evolution of the New World diploid cottons (Gossypium, subgenus Houzingenia) based on genome sequencing.</title>
        <authorList>
            <person name="Grover C.E."/>
            <person name="Arick M.A. 2nd"/>
            <person name="Thrash A."/>
            <person name="Conover J.L."/>
            <person name="Sanders W.S."/>
            <person name="Peterson D.G."/>
            <person name="Frelichowski J.E."/>
            <person name="Scheffler J.A."/>
            <person name="Scheffler B.E."/>
            <person name="Wendel J.F."/>
        </authorList>
    </citation>
    <scope>NUCLEOTIDE SEQUENCE [LARGE SCALE GENOMIC DNA]</scope>
    <source>
        <strain evidence="1">27</strain>
        <tissue evidence="1">Leaf</tissue>
    </source>
</reference>
<evidence type="ECO:0000313" key="1">
    <source>
        <dbReference type="EMBL" id="MBA0614680.1"/>
    </source>
</evidence>
<dbReference type="Proteomes" id="UP000593561">
    <property type="component" value="Unassembled WGS sequence"/>
</dbReference>
<dbReference type="EMBL" id="JABFAC010000006">
    <property type="protein sequence ID" value="MBA0614680.1"/>
    <property type="molecule type" value="Genomic_DNA"/>
</dbReference>
<organism evidence="1 2">
    <name type="scientific">Gossypium davidsonii</name>
    <name type="common">Davidson's cotton</name>
    <name type="synonym">Gossypium klotzschianum subsp. davidsonii</name>
    <dbReference type="NCBI Taxonomy" id="34287"/>
    <lineage>
        <taxon>Eukaryota</taxon>
        <taxon>Viridiplantae</taxon>
        <taxon>Streptophyta</taxon>
        <taxon>Embryophyta</taxon>
        <taxon>Tracheophyta</taxon>
        <taxon>Spermatophyta</taxon>
        <taxon>Magnoliopsida</taxon>
        <taxon>eudicotyledons</taxon>
        <taxon>Gunneridae</taxon>
        <taxon>Pentapetalae</taxon>
        <taxon>rosids</taxon>
        <taxon>malvids</taxon>
        <taxon>Malvales</taxon>
        <taxon>Malvaceae</taxon>
        <taxon>Malvoideae</taxon>
        <taxon>Gossypium</taxon>
    </lineage>
</organism>